<evidence type="ECO:0000313" key="2">
    <source>
        <dbReference type="WBParaSite" id="ACAC_0001174501-mRNA-1"/>
    </source>
</evidence>
<name>A0A0K0DJW6_ANGCA</name>
<protein>
    <submittedName>
        <fullName evidence="2">TPX2_importin domain-containing protein</fullName>
    </submittedName>
</protein>
<evidence type="ECO:0000313" key="1">
    <source>
        <dbReference type="Proteomes" id="UP000035642"/>
    </source>
</evidence>
<dbReference type="WBParaSite" id="ACAC_0001174501-mRNA-1">
    <property type="protein sequence ID" value="ACAC_0001174501-mRNA-1"/>
    <property type="gene ID" value="ACAC_0001174501"/>
</dbReference>
<dbReference type="Proteomes" id="UP000035642">
    <property type="component" value="Unassembled WGS sequence"/>
</dbReference>
<reference evidence="1" key="1">
    <citation type="submission" date="2012-09" db="EMBL/GenBank/DDBJ databases">
        <authorList>
            <person name="Martin A.A."/>
        </authorList>
    </citation>
    <scope>NUCLEOTIDE SEQUENCE</scope>
</reference>
<sequence length="182" mass="20736">MDSGYSRSLRYRKNIAYKSLRRSTAQVMSNIKKKLSHAEQSVRARRVLHPLNESYSSSPKSTTVRVVIPQISHEKNVYSTTNGKPELEGYKFDSESNILQTPEHAETPRLHRRKIERSARLRAFGLRCAFKSPTPSACRSVEGRLAKQKALLKIREIESPNVGIGLDNLPVTSIKRKLDSYR</sequence>
<proteinExistence type="predicted"/>
<dbReference type="AlphaFoldDB" id="A0A0K0DJW6"/>
<accession>A0A0K0DJW6</accession>
<keyword evidence="1" id="KW-1185">Reference proteome</keyword>
<organism evidence="1 2">
    <name type="scientific">Angiostrongylus cantonensis</name>
    <name type="common">Rat lungworm</name>
    <dbReference type="NCBI Taxonomy" id="6313"/>
    <lineage>
        <taxon>Eukaryota</taxon>
        <taxon>Metazoa</taxon>
        <taxon>Ecdysozoa</taxon>
        <taxon>Nematoda</taxon>
        <taxon>Chromadorea</taxon>
        <taxon>Rhabditida</taxon>
        <taxon>Rhabditina</taxon>
        <taxon>Rhabditomorpha</taxon>
        <taxon>Strongyloidea</taxon>
        <taxon>Metastrongylidae</taxon>
        <taxon>Angiostrongylus</taxon>
    </lineage>
</organism>
<reference evidence="2" key="2">
    <citation type="submission" date="2017-02" db="UniProtKB">
        <authorList>
            <consortium name="WormBaseParasite"/>
        </authorList>
    </citation>
    <scope>IDENTIFICATION</scope>
</reference>